<feature type="transmembrane region" description="Helical" evidence="8">
    <location>
        <begin position="105"/>
        <end position="128"/>
    </location>
</feature>
<feature type="domain" description="Histidine kinase/HSP90-like ATPase" evidence="9">
    <location>
        <begin position="612"/>
        <end position="723"/>
    </location>
</feature>
<feature type="region of interest" description="Disordered" evidence="7">
    <location>
        <begin position="1079"/>
        <end position="1120"/>
    </location>
</feature>
<feature type="compositionally biased region" description="Low complexity" evidence="7">
    <location>
        <begin position="858"/>
        <end position="873"/>
    </location>
</feature>
<keyword evidence="11" id="KW-1185">Reference proteome</keyword>
<evidence type="ECO:0000256" key="1">
    <source>
        <dbReference type="ARBA" id="ARBA00000085"/>
    </source>
</evidence>
<feature type="region of interest" description="Disordered" evidence="7">
    <location>
        <begin position="774"/>
        <end position="826"/>
    </location>
</feature>
<comment type="catalytic activity">
    <reaction evidence="1">
        <text>ATP + protein L-histidine = ADP + protein N-phospho-L-histidine.</text>
        <dbReference type="EC" id="2.7.13.3"/>
    </reaction>
</comment>
<comment type="caution">
    <text evidence="10">The sequence shown here is derived from an EMBL/GenBank/DDBJ whole genome shotgun (WGS) entry which is preliminary data.</text>
</comment>
<feature type="region of interest" description="Disordered" evidence="7">
    <location>
        <begin position="55"/>
        <end position="88"/>
    </location>
</feature>
<dbReference type="SMART" id="SM00387">
    <property type="entry name" value="HATPase_c"/>
    <property type="match status" value="1"/>
</dbReference>
<keyword evidence="8" id="KW-0812">Transmembrane</keyword>
<feature type="compositionally biased region" description="Polar residues" evidence="7">
    <location>
        <begin position="1051"/>
        <end position="1061"/>
    </location>
</feature>
<dbReference type="SUPFAM" id="SSF55874">
    <property type="entry name" value="ATPase domain of HSP90 chaperone/DNA topoisomerase II/histidine kinase"/>
    <property type="match status" value="1"/>
</dbReference>
<evidence type="ECO:0000313" key="11">
    <source>
        <dbReference type="Proteomes" id="UP001201873"/>
    </source>
</evidence>
<evidence type="ECO:0000256" key="5">
    <source>
        <dbReference type="ARBA" id="ARBA00022777"/>
    </source>
</evidence>
<feature type="region of interest" description="Disordered" evidence="7">
    <location>
        <begin position="730"/>
        <end position="749"/>
    </location>
</feature>
<protein>
    <recommendedName>
        <fullName evidence="2">histidine kinase</fullName>
        <ecNumber evidence="2">2.7.13.3</ecNumber>
    </recommendedName>
</protein>
<name>A0ABT0K2D6_9ACTN</name>
<dbReference type="Proteomes" id="UP001201873">
    <property type="component" value="Unassembled WGS sequence"/>
</dbReference>
<keyword evidence="6" id="KW-0902">Two-component regulatory system</keyword>
<dbReference type="Gene3D" id="3.30.565.10">
    <property type="entry name" value="Histidine kinase-like ATPase, C-terminal domain"/>
    <property type="match status" value="1"/>
</dbReference>
<proteinExistence type="predicted"/>
<dbReference type="InterPro" id="IPR036890">
    <property type="entry name" value="HATPase_C_sf"/>
</dbReference>
<reference evidence="10 11" key="1">
    <citation type="submission" date="2022-04" db="EMBL/GenBank/DDBJ databases">
        <title>Genome diversity in the genus Frankia.</title>
        <authorList>
            <person name="Carlos-Shanley C."/>
            <person name="Hahn D."/>
        </authorList>
    </citation>
    <scope>NUCLEOTIDE SEQUENCE [LARGE SCALE GENOMIC DNA]</scope>
    <source>
        <strain evidence="10 11">Ag45/Mut15</strain>
    </source>
</reference>
<evidence type="ECO:0000259" key="9">
    <source>
        <dbReference type="SMART" id="SM00387"/>
    </source>
</evidence>
<dbReference type="Pfam" id="PF08376">
    <property type="entry name" value="NIT"/>
    <property type="match status" value="1"/>
</dbReference>
<evidence type="ECO:0000256" key="6">
    <source>
        <dbReference type="ARBA" id="ARBA00023012"/>
    </source>
</evidence>
<evidence type="ECO:0000256" key="3">
    <source>
        <dbReference type="ARBA" id="ARBA00022553"/>
    </source>
</evidence>
<dbReference type="PANTHER" id="PTHR44936">
    <property type="entry name" value="SENSOR PROTEIN CREC"/>
    <property type="match status" value="1"/>
</dbReference>
<evidence type="ECO:0000256" key="8">
    <source>
        <dbReference type="SAM" id="Phobius"/>
    </source>
</evidence>
<evidence type="ECO:0000256" key="4">
    <source>
        <dbReference type="ARBA" id="ARBA00022679"/>
    </source>
</evidence>
<dbReference type="InterPro" id="IPR003594">
    <property type="entry name" value="HATPase_dom"/>
</dbReference>
<organism evidence="10 11">
    <name type="scientific">Frankia umida</name>
    <dbReference type="NCBI Taxonomy" id="573489"/>
    <lineage>
        <taxon>Bacteria</taxon>
        <taxon>Bacillati</taxon>
        <taxon>Actinomycetota</taxon>
        <taxon>Actinomycetes</taxon>
        <taxon>Frankiales</taxon>
        <taxon>Frankiaceae</taxon>
        <taxon>Frankia</taxon>
    </lineage>
</organism>
<evidence type="ECO:0000256" key="7">
    <source>
        <dbReference type="SAM" id="MobiDB-lite"/>
    </source>
</evidence>
<keyword evidence="5" id="KW-0418">Kinase</keyword>
<feature type="compositionally biased region" description="Low complexity" evidence="7">
    <location>
        <begin position="816"/>
        <end position="826"/>
    </location>
</feature>
<evidence type="ECO:0000313" key="10">
    <source>
        <dbReference type="EMBL" id="MCK9877458.1"/>
    </source>
</evidence>
<keyword evidence="8" id="KW-0472">Membrane</keyword>
<dbReference type="PANTHER" id="PTHR44936:SF9">
    <property type="entry name" value="SENSOR PROTEIN CREC"/>
    <property type="match status" value="1"/>
</dbReference>
<dbReference type="InterPro" id="IPR013587">
    <property type="entry name" value="Nitrate/nitrite_sensing"/>
</dbReference>
<feature type="region of interest" description="Disordered" evidence="7">
    <location>
        <begin position="1"/>
        <end position="32"/>
    </location>
</feature>
<keyword evidence="8" id="KW-1133">Transmembrane helix</keyword>
<accession>A0ABT0K2D6</accession>
<dbReference type="EC" id="2.7.13.3" evidence="2"/>
<sequence>MDASRELGRPPVVRESTDGAEASVRRAAPTPVGAAVPAGRAVRLADAVGEPVAASAAGASADPPTEAPAATGPLRTGRHTHREVRVGRGSRRRFALRDLPVHGKLFAALAVPTAAFLALALLSAATWLSSAASYGRGVTAAKLGRQVVATVHELQIERDLAVGFISAGRGADPATSLTTRLDGEQRVVDTAVGSLRGSLRSSRDDLGESGDRLVDGLQSRLDGLAALRRSVRAGGLPTDAIFNQYSGTIAALVALDARIGQGRDDVDLQYSVAVLNSLTTLKETESQIRGQLFATAFAHRFAFGDSDRFSGLLAQEQAAQDAFRATARVSDRARFDQVVNGQAVLTVRRIAQRAVQRQRLSDLDIDPEQWFAASTTYIELLRTVESTLLDNVTGSAEDLRSQAWERTGLIGAFILVITIGAVIWTLAIARTMTVPLRRLRTGALEAAQVRLPALIEELRSSDSEHVETVIRPIGIDSRDEIGEVARTVDHLQREAVRLATEQAGLRRNVNTLFLSLSRRSQSLIERQIALIDRLEAAEENPAQLENLFRLDHLATRMRRNSENLLVLAGTGPGRRRSGPVPLGDVLQAALGEIEQYERVQIVEVADVRLAADAVNHVVHLVAELLENAAQFSPPYLPVDLAATTLGDGAVLVAIDDSGLGMSDRELGLANQRLAQPPLFDFSIAQRLGLFVVARLADRHGIKVRLAHSHDGGVRATALLPAALLAPAPTPVTSPREITAGGLEPAYTDLPLPRMSAGPDPDADQTITRPVDLVAPPAADPVTTRAVPTGHPDLPVRTPLPVRTGVPAGAEPPVGTEPPVALASPPAPELPAIADAVAALRQRRVEALQETEAQETERTPAAAPAPAGPATPVAAVTSAPAAASAATGRLADLVRTAAQEAIPVAFSAAPFDWFTRDEQDGEPAGQVAIATRVTYDAAAAAAERTVGAGGGGVPFGDDDVAGPEPRWAADLPVPGTPASTSPGGGGQAASTGSVSGWPSAEPGPGAPRRVTSSGLPRRTPSAQPFPGDLPSAVPAARPGDGPVQNPFFGTVQLPSSSAQTPQAPAPDWIRGRLSRLYEGVQHARDGQQAGAEDSDAARPAAAGGDFSGAETGGVVFPPGSP</sequence>
<keyword evidence="4" id="KW-0808">Transferase</keyword>
<feature type="region of interest" description="Disordered" evidence="7">
    <location>
        <begin position="945"/>
        <end position="1067"/>
    </location>
</feature>
<keyword evidence="3" id="KW-0597">Phosphoprotein</keyword>
<feature type="compositionally biased region" description="Low complexity" evidence="7">
    <location>
        <begin position="774"/>
        <end position="787"/>
    </location>
</feature>
<feature type="compositionally biased region" description="Basic residues" evidence="7">
    <location>
        <begin position="76"/>
        <end position="88"/>
    </location>
</feature>
<dbReference type="Pfam" id="PF02518">
    <property type="entry name" value="HATPase_c"/>
    <property type="match status" value="1"/>
</dbReference>
<dbReference type="Gene3D" id="6.10.340.10">
    <property type="match status" value="1"/>
</dbReference>
<dbReference type="InterPro" id="IPR050980">
    <property type="entry name" value="2C_sensor_his_kinase"/>
</dbReference>
<evidence type="ECO:0000256" key="2">
    <source>
        <dbReference type="ARBA" id="ARBA00012438"/>
    </source>
</evidence>
<dbReference type="EMBL" id="JALKFT010000017">
    <property type="protein sequence ID" value="MCK9877458.1"/>
    <property type="molecule type" value="Genomic_DNA"/>
</dbReference>
<feature type="region of interest" description="Disordered" evidence="7">
    <location>
        <begin position="848"/>
        <end position="873"/>
    </location>
</feature>
<gene>
    <name evidence="10" type="ORF">MXD59_17050</name>
</gene>
<feature type="transmembrane region" description="Helical" evidence="8">
    <location>
        <begin position="409"/>
        <end position="429"/>
    </location>
</feature>
<dbReference type="RefSeq" id="WP_248825699.1">
    <property type="nucleotide sequence ID" value="NZ_JALKFT010000017.1"/>
</dbReference>